<accession>A0AAD3SY45</accession>
<dbReference type="AlphaFoldDB" id="A0AAD3SY45"/>
<proteinExistence type="predicted"/>
<sequence>MIITDGSLRVSLVTEKPGYMEMLLEVIAGEFCILLWHCICPWLLQGSLLGSKSDDGDDVVDAGRLGHVAGDSMTMLQLGILDDTRCFLVGWCKSPPGTYRVLRQLLQDPVSNTQICKLSRGFGFKASKEDLFTALVRGMQWDELPGPRLSLDEEMCVANFWDGITPSAEHQQYSNLQTKLGVLLQSLQRGLV</sequence>
<reference evidence="1" key="1">
    <citation type="submission" date="2023-05" db="EMBL/GenBank/DDBJ databases">
        <title>Nepenthes gracilis genome sequencing.</title>
        <authorList>
            <person name="Fukushima K."/>
        </authorList>
    </citation>
    <scope>NUCLEOTIDE SEQUENCE</scope>
    <source>
        <strain evidence="1">SING2019-196</strain>
    </source>
</reference>
<dbReference type="EMBL" id="BSYO01000020">
    <property type="protein sequence ID" value="GMH19269.1"/>
    <property type="molecule type" value="Genomic_DNA"/>
</dbReference>
<name>A0AAD3SY45_NEPGR</name>
<evidence type="ECO:0000313" key="1">
    <source>
        <dbReference type="EMBL" id="GMH19269.1"/>
    </source>
</evidence>
<dbReference type="Proteomes" id="UP001279734">
    <property type="component" value="Unassembled WGS sequence"/>
</dbReference>
<organism evidence="1 2">
    <name type="scientific">Nepenthes gracilis</name>
    <name type="common">Slender pitcher plant</name>
    <dbReference type="NCBI Taxonomy" id="150966"/>
    <lineage>
        <taxon>Eukaryota</taxon>
        <taxon>Viridiplantae</taxon>
        <taxon>Streptophyta</taxon>
        <taxon>Embryophyta</taxon>
        <taxon>Tracheophyta</taxon>
        <taxon>Spermatophyta</taxon>
        <taxon>Magnoliopsida</taxon>
        <taxon>eudicotyledons</taxon>
        <taxon>Gunneridae</taxon>
        <taxon>Pentapetalae</taxon>
        <taxon>Caryophyllales</taxon>
        <taxon>Nepenthaceae</taxon>
        <taxon>Nepenthes</taxon>
    </lineage>
</organism>
<protein>
    <submittedName>
        <fullName evidence="1">Uncharacterized protein</fullName>
    </submittedName>
</protein>
<keyword evidence="2" id="KW-1185">Reference proteome</keyword>
<comment type="caution">
    <text evidence="1">The sequence shown here is derived from an EMBL/GenBank/DDBJ whole genome shotgun (WGS) entry which is preliminary data.</text>
</comment>
<gene>
    <name evidence="1" type="ORF">Nepgr_021110</name>
</gene>
<evidence type="ECO:0000313" key="2">
    <source>
        <dbReference type="Proteomes" id="UP001279734"/>
    </source>
</evidence>